<dbReference type="PROSITE" id="PS50853">
    <property type="entry name" value="FN3"/>
    <property type="match status" value="1"/>
</dbReference>
<organism evidence="3">
    <name type="scientific">Xenopus laevis</name>
    <name type="common">African clawed frog</name>
    <dbReference type="NCBI Taxonomy" id="8355"/>
    <lineage>
        <taxon>Eukaryota</taxon>
        <taxon>Metazoa</taxon>
        <taxon>Chordata</taxon>
        <taxon>Craniata</taxon>
        <taxon>Vertebrata</taxon>
        <taxon>Euteleostomi</taxon>
        <taxon>Amphibia</taxon>
        <taxon>Batrachia</taxon>
        <taxon>Anura</taxon>
        <taxon>Pipoidea</taxon>
        <taxon>Pipidae</taxon>
        <taxon>Xenopodinae</taxon>
        <taxon>Xenopus</taxon>
        <taxon>Xenopus</taxon>
    </lineage>
</organism>
<name>A1L3I6_XENLA</name>
<feature type="transmembrane region" description="Helical" evidence="1">
    <location>
        <begin position="278"/>
        <end position="300"/>
    </location>
</feature>
<dbReference type="InterPro" id="IPR003961">
    <property type="entry name" value="FN3_dom"/>
</dbReference>
<dbReference type="Pfam" id="PF09294">
    <property type="entry name" value="Interfer-bind"/>
    <property type="match status" value="1"/>
</dbReference>
<evidence type="ECO:0000256" key="1">
    <source>
        <dbReference type="SAM" id="Phobius"/>
    </source>
</evidence>
<dbReference type="SUPFAM" id="SSF49265">
    <property type="entry name" value="Fibronectin type III"/>
    <property type="match status" value="2"/>
</dbReference>
<dbReference type="InterPro" id="IPR050650">
    <property type="entry name" value="Type-II_Cytokine-TF_Rcpt"/>
</dbReference>
<dbReference type="InterPro" id="IPR036116">
    <property type="entry name" value="FN3_sf"/>
</dbReference>
<dbReference type="InterPro" id="IPR013783">
    <property type="entry name" value="Ig-like_fold"/>
</dbReference>
<dbReference type="GO" id="GO:0004896">
    <property type="term" value="F:cytokine receptor activity"/>
    <property type="evidence" value="ECO:0007669"/>
    <property type="project" value="TreeGrafter"/>
</dbReference>
<keyword evidence="1" id="KW-0472">Membrane</keyword>
<keyword evidence="1" id="KW-0812">Transmembrane</keyword>
<dbReference type="GO" id="GO:0005886">
    <property type="term" value="C:plasma membrane"/>
    <property type="evidence" value="ECO:0007669"/>
    <property type="project" value="TreeGrafter"/>
</dbReference>
<dbReference type="Pfam" id="PF01108">
    <property type="entry name" value="Tissue_fac"/>
    <property type="match status" value="1"/>
</dbReference>
<gene>
    <name evidence="3" type="primary">LOC100037016</name>
</gene>
<dbReference type="PANTHER" id="PTHR20859:SF92">
    <property type="entry name" value="INTERFERON GAMMA RECEPTOR 2 (INTERFERON GAMMA TRANSDUCER 1), GENE 2"/>
    <property type="match status" value="1"/>
</dbReference>
<evidence type="ECO:0000313" key="3">
    <source>
        <dbReference type="EMBL" id="AAI30120.1"/>
    </source>
</evidence>
<keyword evidence="1" id="KW-1133">Transmembrane helix</keyword>
<dbReference type="InterPro" id="IPR015373">
    <property type="entry name" value="Interferon/interleukin_rcp_dom"/>
</dbReference>
<dbReference type="PANTHER" id="PTHR20859">
    <property type="entry name" value="INTERFERON/INTERLEUKIN RECEPTOR"/>
    <property type="match status" value="1"/>
</dbReference>
<dbReference type="FunFam" id="2.60.40.10:FF:002797">
    <property type="entry name" value="Interferon gamma receptor 2 (interferon gamma transducer 1), gene 2"/>
    <property type="match status" value="1"/>
</dbReference>
<reference evidence="3" key="1">
    <citation type="submission" date="2006-12" db="EMBL/GenBank/DDBJ databases">
        <authorList>
            <consortium name="NIH - Xenopus Gene Collection (XGC) project"/>
        </authorList>
    </citation>
    <scope>NUCLEOTIDE SEQUENCE [LARGE SCALE MRNA]</scope>
    <source>
        <tissue evidence="3">Ovary</tissue>
    </source>
</reference>
<dbReference type="EMBL" id="BC130119">
    <property type="protein sequence ID" value="AAI30120.1"/>
    <property type="molecule type" value="mRNA"/>
</dbReference>
<accession>A1L3I6</accession>
<dbReference type="AlphaFoldDB" id="A1L3I6"/>
<dbReference type="Gene3D" id="2.60.40.10">
    <property type="entry name" value="Immunoglobulins"/>
    <property type="match status" value="2"/>
</dbReference>
<feature type="domain" description="Fibronectin type-III" evidence="2">
    <location>
        <begin position="174"/>
        <end position="270"/>
    </location>
</feature>
<sequence length="382" mass="42986">LTRKQVMGLITHTDSPYIKPRALRKGHEEAGVGTGTGESQERKLKCSELNMATACFSQALPLILVLLLCTDAVSVLPAPGNVSVSSFNLQQILQWDPVKVENVTYMVEYRSWYEGDNDYLALCKKTTQTECNFTALVPFNWRIILRVRAEVGNLSSIWRETPKFQATRNTTLGPVKSLKLLPREAVHDAISVSFEPPISREILPHGSVMKFTLHYWKNSSGKEKEISSTNTHILLKDLDPMSVYCVEVTASVWNLVGEPSETVCEKTSAAPALTATGYIWLVVGLVCACCVISVCSLALYKHHKMIKKLLPPPPLTIPYHVEKFLQDTSFQYLKGDQCEIEEHYDHISIVEHGSGYDRKDSCNEEWDLKQMPDEKSFYQTIS</sequence>
<feature type="non-terminal residue" evidence="3">
    <location>
        <position position="1"/>
    </location>
</feature>
<proteinExistence type="evidence at transcript level"/>
<protein>
    <submittedName>
        <fullName evidence="3">LOC100037016 protein</fullName>
    </submittedName>
</protein>
<dbReference type="CDD" id="cd00063">
    <property type="entry name" value="FN3"/>
    <property type="match status" value="1"/>
</dbReference>
<evidence type="ECO:0000259" key="2">
    <source>
        <dbReference type="PROSITE" id="PS50853"/>
    </source>
</evidence>